<dbReference type="Pfam" id="PF22178">
    <property type="entry name" value="Gp5_trimer_C"/>
    <property type="match status" value="1"/>
</dbReference>
<keyword evidence="5" id="KW-1185">Reference proteome</keyword>
<evidence type="ECO:0000259" key="3">
    <source>
        <dbReference type="Pfam" id="PF22178"/>
    </source>
</evidence>
<feature type="domain" description="Gp5/Type VI secretion system Vgr protein OB-fold" evidence="2">
    <location>
        <begin position="488"/>
        <end position="533"/>
    </location>
</feature>
<dbReference type="NCBIfam" id="TIGR01646">
    <property type="entry name" value="vgr_GE"/>
    <property type="match status" value="1"/>
</dbReference>
<proteinExistence type="inferred from homology"/>
<accession>A0AA97LR12</accession>
<dbReference type="Gene3D" id="2.40.50.230">
    <property type="entry name" value="Gp5 N-terminal domain"/>
    <property type="match status" value="1"/>
</dbReference>
<dbReference type="SUPFAM" id="SSF69349">
    <property type="entry name" value="Phage fibre proteins"/>
    <property type="match status" value="1"/>
</dbReference>
<organism evidence="4 5">
    <name type="scientific">Mucispirillum schaedleri ASF457</name>
    <dbReference type="NCBI Taxonomy" id="1379858"/>
    <lineage>
        <taxon>Bacteria</taxon>
        <taxon>Pseudomonadati</taxon>
        <taxon>Deferribacterota</taxon>
        <taxon>Deferribacteres</taxon>
        <taxon>Deferribacterales</taxon>
        <taxon>Mucispirillaceae</taxon>
        <taxon>Mucispirillum</taxon>
    </lineage>
</organism>
<evidence type="ECO:0008006" key="6">
    <source>
        <dbReference type="Google" id="ProtNLM"/>
    </source>
</evidence>
<dbReference type="SUPFAM" id="SSF69279">
    <property type="entry name" value="Phage tail proteins"/>
    <property type="match status" value="1"/>
</dbReference>
<dbReference type="KEGG" id="msch:N508_002153"/>
<dbReference type="EMBL" id="CP097562">
    <property type="protein sequence ID" value="USF25058.1"/>
    <property type="molecule type" value="Genomic_DNA"/>
</dbReference>
<dbReference type="Gene3D" id="2.30.110.50">
    <property type="match status" value="1"/>
</dbReference>
<evidence type="ECO:0000313" key="5">
    <source>
        <dbReference type="Proteomes" id="UP000017429"/>
    </source>
</evidence>
<sequence length="822" mass="92805">MYKPVVKLSGIMGGLLMSSSNQVSELIFTGREIDNYKFRVVEARILERLDYPFEIECICYYEGIINKPDEKTGVSNLIDRNIRLYLNDPSYTNNKNRPLQSKLFIGVVSEIIYLGNKELPSNYSTNNKYYYRFKLNSQLIRLSYNRAYRIYNNKSVLEVLNHLFERSRGPITVQIDFSRVQNYFPVEEYITQYNESDLDFLLRLCSRYGIYISESDKGINFYDSVYKADFSTSNNEYVNEEVSKHVMYPYNPSSDNYLSSHCISSIEYGIRGRNLWSIFSTSESSNPSRHQAGISENYWDTREIDNRDKVTTYASNINNYHPSFTNINYQNGLQFQATLNVLSNHIESLNIKARSNILELNTNDVITITNIEGRESSYKIIGIVHYYHDKSEQGGRILEHEPSLYSMYSNELSLIPNTMPYAMKVIEKPRALGITTGVVTGNSEDINSERNSIVVDDYGRVRVQFASNVVQGRYDEEVFSGKYLFTHSCYLRYTSPAASSHSGFISVPRVGDEVVVSFIDGDPDRPIITGSLYNHETPSLIQNEILVNKHKTSLSSKTVGLNERGRNELTMSNLPNSEEIYLKAERDYKELVQNDYEQSILNNKTSKVSGIHNESILQSHIQNIAGLKDVNVGGEYLTVVALSKDTAVGLSNTLNVGAENTLRVAGDSKESVGRDKNVNVSGDYNIGIGNSLVHNVRGKVTFKSAGHYDIVSKKEINLVSDSQINTHALENISIDSEESVSMYADDCILIKAADLYIDTSSCVEINSQAGTKIFAEQELNITSGESSIILDENGIAFKSKGIEFSISEDGILIKGCKLRIKE</sequence>
<dbReference type="InterPro" id="IPR037026">
    <property type="entry name" value="Vgr_OB-fold_dom_sf"/>
</dbReference>
<reference evidence="4" key="1">
    <citation type="journal article" date="2014" name="Genome Announc.">
        <title>Draft genome sequences of the altered schaedler flora, a defined bacterial community from gnotobiotic mice.</title>
        <authorList>
            <person name="Wannemuehler M.J."/>
            <person name="Overstreet A.M."/>
            <person name="Ward D.V."/>
            <person name="Phillips G.J."/>
        </authorList>
    </citation>
    <scope>NUCLEOTIDE SEQUENCE</scope>
    <source>
        <strain evidence="4">ASF457</strain>
    </source>
</reference>
<dbReference type="NCBIfam" id="TIGR03361">
    <property type="entry name" value="VI_Rhs_Vgr"/>
    <property type="match status" value="1"/>
</dbReference>
<reference evidence="4" key="3">
    <citation type="submission" date="2022-06" db="EMBL/GenBank/DDBJ databases">
        <title>Resources to Facilitate Use of the Altered Schaedler Flora (ASF) Mouse Model to Study Microbiome Function.</title>
        <authorList>
            <person name="Proctor A."/>
            <person name="Parvinroo S."/>
            <person name="Richie T."/>
            <person name="Jia X."/>
            <person name="Lee S.T.M."/>
            <person name="Karp P.D."/>
            <person name="Paley S."/>
            <person name="Kostic A.D."/>
            <person name="Pierre J.F."/>
            <person name="Wannemuehler M.J."/>
            <person name="Phillips G.J."/>
        </authorList>
    </citation>
    <scope>NUCLEOTIDE SEQUENCE</scope>
    <source>
        <strain evidence="4">ASF457</strain>
    </source>
</reference>
<dbReference type="InterPro" id="IPR054030">
    <property type="entry name" value="Gp5_Vgr_C"/>
</dbReference>
<dbReference type="InterPro" id="IPR006531">
    <property type="entry name" value="Gp5/Vgr_OB"/>
</dbReference>
<dbReference type="Gene3D" id="3.55.50.10">
    <property type="entry name" value="Baseplate protein-like domains"/>
    <property type="match status" value="1"/>
</dbReference>
<dbReference type="InterPro" id="IPR017847">
    <property type="entry name" value="T6SS_RhsGE_Vgr_subset"/>
</dbReference>
<evidence type="ECO:0000313" key="4">
    <source>
        <dbReference type="EMBL" id="USF25058.1"/>
    </source>
</evidence>
<reference evidence="4" key="2">
    <citation type="submission" date="2022-05" db="EMBL/GenBank/DDBJ databases">
        <authorList>
            <person name="Proctor A.L."/>
            <person name="Phillips G.J."/>
            <person name="Wannemuehler M.J."/>
        </authorList>
    </citation>
    <scope>NUCLEOTIDE SEQUENCE</scope>
    <source>
        <strain evidence="4">ASF457</strain>
    </source>
</reference>
<dbReference type="Pfam" id="PF05954">
    <property type="entry name" value="Phage_GPD"/>
    <property type="match status" value="1"/>
</dbReference>
<evidence type="ECO:0000259" key="2">
    <source>
        <dbReference type="Pfam" id="PF04717"/>
    </source>
</evidence>
<dbReference type="SUPFAM" id="SSF69255">
    <property type="entry name" value="gp5 N-terminal domain-like"/>
    <property type="match status" value="1"/>
</dbReference>
<gene>
    <name evidence="4" type="ORF">N508_002153</name>
</gene>
<dbReference type="InterPro" id="IPR006533">
    <property type="entry name" value="T6SS_Vgr_RhsGE"/>
</dbReference>
<comment type="similarity">
    <text evidence="1">Belongs to the VgrG protein family.</text>
</comment>
<name>A0AA97LR12_9BACT</name>
<dbReference type="Pfam" id="PF04717">
    <property type="entry name" value="Phage_base_V"/>
    <property type="match status" value="1"/>
</dbReference>
<protein>
    <recommendedName>
        <fullName evidence="6">Gp5/Type VI secretion system Vgr protein OB-fold domain-containing protein</fullName>
    </recommendedName>
</protein>
<evidence type="ECO:0000256" key="1">
    <source>
        <dbReference type="ARBA" id="ARBA00005558"/>
    </source>
</evidence>
<dbReference type="Proteomes" id="UP000017429">
    <property type="component" value="Chromosome"/>
</dbReference>
<feature type="domain" description="Gp5/Type VI secretion system Vgr C-terminal trimerisation" evidence="3">
    <location>
        <begin position="559"/>
        <end position="664"/>
    </location>
</feature>
<dbReference type="AlphaFoldDB" id="A0AA97LR12"/>